<dbReference type="Gene3D" id="2.60.300.12">
    <property type="entry name" value="HesB-like domain"/>
    <property type="match status" value="1"/>
</dbReference>
<feature type="domain" description="Core" evidence="2">
    <location>
        <begin position="13"/>
        <end position="113"/>
    </location>
</feature>
<keyword evidence="4" id="KW-1185">Reference proteome</keyword>
<dbReference type="KEGG" id="kim:G3T16_01375"/>
<dbReference type="PANTHER" id="PTHR10072:SF41">
    <property type="entry name" value="IRON-SULFUR CLUSTER ASSEMBLY 1 HOMOLOG, MITOCHONDRIAL"/>
    <property type="match status" value="1"/>
</dbReference>
<evidence type="ECO:0000313" key="4">
    <source>
        <dbReference type="Proteomes" id="UP000477680"/>
    </source>
</evidence>
<sequence length="118" mass="12750">MTVETFDISADAVQVSPAAAAHLKKQLQLSGRRAVRVSVKESGCTGYMYVLDEVDQNLADDIEMHLDNGLDLYIDAGSLAVLKGTRLDFEKEGVNRTLKFHNPNVTAACGCGESFSIS</sequence>
<dbReference type="InterPro" id="IPR035903">
    <property type="entry name" value="HesB-like_dom_sf"/>
</dbReference>
<dbReference type="RefSeq" id="WP_163493505.1">
    <property type="nucleotide sequence ID" value="NZ_CP048711.1"/>
</dbReference>
<evidence type="ECO:0000256" key="1">
    <source>
        <dbReference type="ARBA" id="ARBA00006718"/>
    </source>
</evidence>
<evidence type="ECO:0000313" key="3">
    <source>
        <dbReference type="EMBL" id="QIB64255.1"/>
    </source>
</evidence>
<dbReference type="SUPFAM" id="SSF89360">
    <property type="entry name" value="HesB-like domain"/>
    <property type="match status" value="1"/>
</dbReference>
<dbReference type="NCBIfam" id="TIGR00049">
    <property type="entry name" value="iron-sulfur cluster assembly accessory protein"/>
    <property type="match status" value="1"/>
</dbReference>
<accession>A0A6C0U1N9</accession>
<evidence type="ECO:0000259" key="2">
    <source>
        <dbReference type="Pfam" id="PF01521"/>
    </source>
</evidence>
<reference evidence="3 4" key="1">
    <citation type="submission" date="2020-02" db="EMBL/GenBank/DDBJ databases">
        <title>Genome sequencing for Kineobactrum sp. M2.</title>
        <authorList>
            <person name="Park S.-J."/>
        </authorList>
    </citation>
    <scope>NUCLEOTIDE SEQUENCE [LARGE SCALE GENOMIC DNA]</scope>
    <source>
        <strain evidence="3 4">M2</strain>
    </source>
</reference>
<dbReference type="InterPro" id="IPR050322">
    <property type="entry name" value="Fe-S_cluster_asmbl/transfer"/>
</dbReference>
<gene>
    <name evidence="3" type="ORF">G3T16_01375</name>
</gene>
<dbReference type="InterPro" id="IPR016092">
    <property type="entry name" value="ATAP"/>
</dbReference>
<name>A0A6C0U1N9_9GAMM</name>
<dbReference type="EMBL" id="CP048711">
    <property type="protein sequence ID" value="QIB64255.1"/>
    <property type="molecule type" value="Genomic_DNA"/>
</dbReference>
<dbReference type="Pfam" id="PF01521">
    <property type="entry name" value="Fe-S_biosyn"/>
    <property type="match status" value="1"/>
</dbReference>
<dbReference type="GO" id="GO:0051537">
    <property type="term" value="F:2 iron, 2 sulfur cluster binding"/>
    <property type="evidence" value="ECO:0007669"/>
    <property type="project" value="UniProtKB-ARBA"/>
</dbReference>
<proteinExistence type="inferred from homology"/>
<dbReference type="AlphaFoldDB" id="A0A6C0U1N9"/>
<dbReference type="PANTHER" id="PTHR10072">
    <property type="entry name" value="IRON-SULFUR CLUSTER ASSEMBLY PROTEIN"/>
    <property type="match status" value="1"/>
</dbReference>
<dbReference type="Proteomes" id="UP000477680">
    <property type="component" value="Chromosome"/>
</dbReference>
<comment type="similarity">
    <text evidence="1">Belongs to the HesB/IscA family.</text>
</comment>
<protein>
    <submittedName>
        <fullName evidence="3">Iron-sulfur cluster assembly accessory protein</fullName>
    </submittedName>
</protein>
<dbReference type="GO" id="GO:0016226">
    <property type="term" value="P:iron-sulfur cluster assembly"/>
    <property type="evidence" value="ECO:0007669"/>
    <property type="project" value="InterPro"/>
</dbReference>
<organism evidence="3 4">
    <name type="scientific">Kineobactrum salinum</name>
    <dbReference type="NCBI Taxonomy" id="2708301"/>
    <lineage>
        <taxon>Bacteria</taxon>
        <taxon>Pseudomonadati</taxon>
        <taxon>Pseudomonadota</taxon>
        <taxon>Gammaproteobacteria</taxon>
        <taxon>Cellvibrionales</taxon>
        <taxon>Halieaceae</taxon>
        <taxon>Kineobactrum</taxon>
    </lineage>
</organism>
<dbReference type="GO" id="GO:0005829">
    <property type="term" value="C:cytosol"/>
    <property type="evidence" value="ECO:0007669"/>
    <property type="project" value="TreeGrafter"/>
</dbReference>
<dbReference type="InterPro" id="IPR000361">
    <property type="entry name" value="ATAP_core_dom"/>
</dbReference>